<evidence type="ECO:0000256" key="1">
    <source>
        <dbReference type="SAM" id="MobiDB-lite"/>
    </source>
</evidence>
<evidence type="ECO:0000259" key="3">
    <source>
        <dbReference type="PROSITE" id="PS50112"/>
    </source>
</evidence>
<organism evidence="7 8">
    <name type="scientific">Paraburkholderia pallida</name>
    <dbReference type="NCBI Taxonomy" id="2547399"/>
    <lineage>
        <taxon>Bacteria</taxon>
        <taxon>Pseudomonadati</taxon>
        <taxon>Pseudomonadota</taxon>
        <taxon>Betaproteobacteria</taxon>
        <taxon>Burkholderiales</taxon>
        <taxon>Burkholderiaceae</taxon>
        <taxon>Paraburkholderia</taxon>
    </lineage>
</organism>
<feature type="compositionally biased region" description="Gly residues" evidence="1">
    <location>
        <begin position="559"/>
        <end position="571"/>
    </location>
</feature>
<dbReference type="KEGG" id="ppai:E1956_14285"/>
<keyword evidence="2" id="KW-0812">Transmembrane</keyword>
<dbReference type="EMBL" id="CP038148">
    <property type="protein sequence ID" value="QBQ98225.1"/>
    <property type="molecule type" value="Genomic_DNA"/>
</dbReference>
<dbReference type="InterPro" id="IPR052155">
    <property type="entry name" value="Biofilm_reg_signaling"/>
</dbReference>
<feature type="transmembrane region" description="Helical" evidence="2">
    <location>
        <begin position="215"/>
        <end position="235"/>
    </location>
</feature>
<dbReference type="SMART" id="SM00267">
    <property type="entry name" value="GGDEF"/>
    <property type="match status" value="1"/>
</dbReference>
<dbReference type="Proteomes" id="UP000295727">
    <property type="component" value="Chromosome 1"/>
</dbReference>
<dbReference type="PROSITE" id="PS50112">
    <property type="entry name" value="PAS"/>
    <property type="match status" value="2"/>
</dbReference>
<dbReference type="InterPro" id="IPR000160">
    <property type="entry name" value="GGDEF_dom"/>
</dbReference>
<dbReference type="SUPFAM" id="SSF141868">
    <property type="entry name" value="EAL domain-like"/>
    <property type="match status" value="1"/>
</dbReference>
<sequence length="981" mass="106928">MRRHKTEPARQAPGWHGLRRTTAALLPLWLLAAVMAVIASISLAIMAILLAYVAGESTWSKGQKDAVHALERYAREGDEADYRTFLDGIAVPLGDRTAKLEMNRPQPDIAVIRRGFEQGRIAAADVDGMTWGYRTLKNTPWMRPAVAYWDLGDRYILKLAETGARLHARAQAGKLQSAESAAFVRELHDIDNQLAPVENGFSRSLDDAARATRSLLTLAIGACAFLLLAVFTLFIRRALTRSDRLEAEVRKNEERLSLGFEGINAGLWDWEVGHRQCYFSNWLYEQLGYDASNAVGTPFDNEGGLTQLVHPDDLPGVRHALRRHLVRSTAFDVAFRLRTRAGGYCWCRARGQAVRDARGRAVRMVGCLFDISELKTAEAEAHTERELAEVTLASIGDAVIRTDEDARVTYCNAVAERILGRSAAAMLTQPFDTICDLRNGADNARSVDILSQAHAASGAEGLGGAGGSSGANASGSAAADLYIARPDGSRLAVDYSVSKLRDARGCVIGNVVVLYDVSALREHAVRLAYQATHDELTDLYNRREFERRLGALLESGAHDPGGTGGPGGASGAGERREHSGHSVMFLDLDQFKVVNDTCGHSTGDELIREVCSVLRNTLRRTDIIARLGGDEFGVVLPHCTVSHAWQLAESLREAIAGIRFTGAGRVVQTSVSIGLVGDVASLACVKEVMKAADVACYMAKKKGRNRVHRFRLDDEELSEAHTQMAWVADIKAALENDEFCLFGQEIMPLDPSAGPGDAHVEVLLRMRSASGALVTPAGFIGAAERFDLMPAIDRWVIARAFGTIAAGAHRYSTWSINLSGASLGDERLADYIEEQQRLWGIPFSCVCFEITETAAITNMHDAITLISRLRAHGCRFALDDFGAGMSSLNYLKHLKVDYLKIDGSFIRGIVDSPLDQAIVRSINQVAHAAGKETIAEFVEDARIVDCMVAMGVDFVQGYAVGRPAPLDDLRTPQERDMAELD</sequence>
<dbReference type="RefSeq" id="WP_134749846.1">
    <property type="nucleotide sequence ID" value="NZ_CP038148.1"/>
</dbReference>
<keyword evidence="2" id="KW-1133">Transmembrane helix</keyword>
<evidence type="ECO:0000313" key="7">
    <source>
        <dbReference type="EMBL" id="QBQ98225.1"/>
    </source>
</evidence>
<feature type="domain" description="PAS" evidence="3">
    <location>
        <begin position="383"/>
        <end position="457"/>
    </location>
</feature>
<dbReference type="PROSITE" id="PS50887">
    <property type="entry name" value="GGDEF"/>
    <property type="match status" value="1"/>
</dbReference>
<dbReference type="Gene3D" id="3.30.450.20">
    <property type="entry name" value="PAS domain"/>
    <property type="match status" value="2"/>
</dbReference>
<feature type="domain" description="PAS" evidence="3">
    <location>
        <begin position="252"/>
        <end position="328"/>
    </location>
</feature>
<evidence type="ECO:0000259" key="6">
    <source>
        <dbReference type="PROSITE" id="PS50887"/>
    </source>
</evidence>
<feature type="region of interest" description="Disordered" evidence="1">
    <location>
        <begin position="554"/>
        <end position="576"/>
    </location>
</feature>
<gene>
    <name evidence="7" type="ORF">E1956_14285</name>
</gene>
<dbReference type="OrthoDB" id="9813903at2"/>
<dbReference type="Pfam" id="PF08447">
    <property type="entry name" value="PAS_3"/>
    <property type="match status" value="1"/>
</dbReference>
<dbReference type="CDD" id="cd01948">
    <property type="entry name" value="EAL"/>
    <property type="match status" value="1"/>
</dbReference>
<evidence type="ECO:0000259" key="4">
    <source>
        <dbReference type="PROSITE" id="PS50113"/>
    </source>
</evidence>
<dbReference type="SMART" id="SM00091">
    <property type="entry name" value="PAS"/>
    <property type="match status" value="2"/>
</dbReference>
<accession>A0A4P7CQW7</accession>
<dbReference type="SUPFAM" id="SSF55073">
    <property type="entry name" value="Nucleotide cyclase"/>
    <property type="match status" value="1"/>
</dbReference>
<dbReference type="InterPro" id="IPR001610">
    <property type="entry name" value="PAC"/>
</dbReference>
<dbReference type="InterPro" id="IPR000700">
    <property type="entry name" value="PAS-assoc_C"/>
</dbReference>
<reference evidence="7 8" key="1">
    <citation type="submission" date="2019-03" db="EMBL/GenBank/DDBJ databases">
        <title>Paraburkholderia sp. 7MH5, isolated from subtropical forest soil.</title>
        <authorList>
            <person name="Gao Z.-H."/>
            <person name="Qiu L.-H."/>
        </authorList>
    </citation>
    <scope>NUCLEOTIDE SEQUENCE [LARGE SCALE GENOMIC DNA]</scope>
    <source>
        <strain evidence="7 8">7MH5</strain>
    </source>
</reference>
<dbReference type="NCBIfam" id="TIGR00254">
    <property type="entry name" value="GGDEF"/>
    <property type="match status" value="1"/>
</dbReference>
<feature type="domain" description="GGDEF" evidence="6">
    <location>
        <begin position="579"/>
        <end position="712"/>
    </location>
</feature>
<feature type="domain" description="EAL" evidence="5">
    <location>
        <begin position="723"/>
        <end position="977"/>
    </location>
</feature>
<dbReference type="InterPro" id="IPR001633">
    <property type="entry name" value="EAL_dom"/>
</dbReference>
<dbReference type="CDD" id="cd01949">
    <property type="entry name" value="GGDEF"/>
    <property type="match status" value="1"/>
</dbReference>
<dbReference type="Pfam" id="PF00563">
    <property type="entry name" value="EAL"/>
    <property type="match status" value="1"/>
</dbReference>
<dbReference type="AlphaFoldDB" id="A0A4P7CQW7"/>
<dbReference type="SMART" id="SM00086">
    <property type="entry name" value="PAC"/>
    <property type="match status" value="2"/>
</dbReference>
<feature type="domain" description="PAC" evidence="4">
    <location>
        <begin position="477"/>
        <end position="529"/>
    </location>
</feature>
<dbReference type="InterPro" id="IPR029787">
    <property type="entry name" value="Nucleotide_cyclase"/>
</dbReference>
<feature type="domain" description="PAC" evidence="4">
    <location>
        <begin position="331"/>
        <end position="383"/>
    </location>
</feature>
<dbReference type="Gene3D" id="3.30.70.270">
    <property type="match status" value="1"/>
</dbReference>
<dbReference type="CDD" id="cd00130">
    <property type="entry name" value="PAS"/>
    <property type="match status" value="2"/>
</dbReference>
<dbReference type="InterPro" id="IPR043128">
    <property type="entry name" value="Rev_trsase/Diguanyl_cyclase"/>
</dbReference>
<dbReference type="SUPFAM" id="SSF55785">
    <property type="entry name" value="PYP-like sensor domain (PAS domain)"/>
    <property type="match status" value="2"/>
</dbReference>
<feature type="transmembrane region" description="Helical" evidence="2">
    <location>
        <begin position="28"/>
        <end position="54"/>
    </location>
</feature>
<evidence type="ECO:0000259" key="5">
    <source>
        <dbReference type="PROSITE" id="PS50883"/>
    </source>
</evidence>
<evidence type="ECO:0000256" key="2">
    <source>
        <dbReference type="SAM" id="Phobius"/>
    </source>
</evidence>
<dbReference type="PANTHER" id="PTHR44757:SF4">
    <property type="entry name" value="DIGUANYLATE CYCLASE DGCE-RELATED"/>
    <property type="match status" value="1"/>
</dbReference>
<dbReference type="InterPro" id="IPR035965">
    <property type="entry name" value="PAS-like_dom_sf"/>
</dbReference>
<dbReference type="InterPro" id="IPR000014">
    <property type="entry name" value="PAS"/>
</dbReference>
<dbReference type="PANTHER" id="PTHR44757">
    <property type="entry name" value="DIGUANYLATE CYCLASE DGCP"/>
    <property type="match status" value="1"/>
</dbReference>
<dbReference type="InterPro" id="IPR013655">
    <property type="entry name" value="PAS_fold_3"/>
</dbReference>
<proteinExistence type="predicted"/>
<dbReference type="Pfam" id="PF13426">
    <property type="entry name" value="PAS_9"/>
    <property type="match status" value="1"/>
</dbReference>
<dbReference type="SMART" id="SM00052">
    <property type="entry name" value="EAL"/>
    <property type="match status" value="1"/>
</dbReference>
<dbReference type="Gene3D" id="3.20.20.450">
    <property type="entry name" value="EAL domain"/>
    <property type="match status" value="1"/>
</dbReference>
<keyword evidence="2" id="KW-0472">Membrane</keyword>
<evidence type="ECO:0000313" key="8">
    <source>
        <dbReference type="Proteomes" id="UP000295727"/>
    </source>
</evidence>
<dbReference type="PROSITE" id="PS50883">
    <property type="entry name" value="EAL"/>
    <property type="match status" value="1"/>
</dbReference>
<dbReference type="InterPro" id="IPR035919">
    <property type="entry name" value="EAL_sf"/>
</dbReference>
<name>A0A4P7CQW7_9BURK</name>
<dbReference type="PROSITE" id="PS50113">
    <property type="entry name" value="PAC"/>
    <property type="match status" value="2"/>
</dbReference>
<dbReference type="Pfam" id="PF00990">
    <property type="entry name" value="GGDEF"/>
    <property type="match status" value="1"/>
</dbReference>
<dbReference type="NCBIfam" id="TIGR00229">
    <property type="entry name" value="sensory_box"/>
    <property type="match status" value="1"/>
</dbReference>
<protein>
    <submittedName>
        <fullName evidence="7">EAL domain-containing protein</fullName>
    </submittedName>
</protein>
<keyword evidence="8" id="KW-1185">Reference proteome</keyword>